<evidence type="ECO:0000256" key="1">
    <source>
        <dbReference type="SAM" id="MobiDB-lite"/>
    </source>
</evidence>
<feature type="region of interest" description="Disordered" evidence="1">
    <location>
        <begin position="34"/>
        <end position="115"/>
    </location>
</feature>
<evidence type="ECO:0000313" key="2">
    <source>
        <dbReference type="EMBL" id="KAJ8361010.1"/>
    </source>
</evidence>
<dbReference type="Proteomes" id="UP001152622">
    <property type="component" value="Chromosome 5"/>
</dbReference>
<gene>
    <name evidence="2" type="ORF">SKAU_G00175350</name>
</gene>
<name>A0A9Q1FLT8_SYNKA</name>
<reference evidence="2" key="1">
    <citation type="journal article" date="2023" name="Science">
        <title>Genome structures resolve the early diversification of teleost fishes.</title>
        <authorList>
            <person name="Parey E."/>
            <person name="Louis A."/>
            <person name="Montfort J."/>
            <person name="Bouchez O."/>
            <person name="Roques C."/>
            <person name="Iampietro C."/>
            <person name="Lluch J."/>
            <person name="Castinel A."/>
            <person name="Donnadieu C."/>
            <person name="Desvignes T."/>
            <person name="Floi Bucao C."/>
            <person name="Jouanno E."/>
            <person name="Wen M."/>
            <person name="Mejri S."/>
            <person name="Dirks R."/>
            <person name="Jansen H."/>
            <person name="Henkel C."/>
            <person name="Chen W.J."/>
            <person name="Zahm M."/>
            <person name="Cabau C."/>
            <person name="Klopp C."/>
            <person name="Thompson A.W."/>
            <person name="Robinson-Rechavi M."/>
            <person name="Braasch I."/>
            <person name="Lecointre G."/>
            <person name="Bobe J."/>
            <person name="Postlethwait J.H."/>
            <person name="Berthelot C."/>
            <person name="Roest Crollius H."/>
            <person name="Guiguen Y."/>
        </authorList>
    </citation>
    <scope>NUCLEOTIDE SEQUENCE</scope>
    <source>
        <strain evidence="2">WJC10195</strain>
    </source>
</reference>
<organism evidence="2 3">
    <name type="scientific">Synaphobranchus kaupii</name>
    <name type="common">Kaup's arrowtooth eel</name>
    <dbReference type="NCBI Taxonomy" id="118154"/>
    <lineage>
        <taxon>Eukaryota</taxon>
        <taxon>Metazoa</taxon>
        <taxon>Chordata</taxon>
        <taxon>Craniata</taxon>
        <taxon>Vertebrata</taxon>
        <taxon>Euteleostomi</taxon>
        <taxon>Actinopterygii</taxon>
        <taxon>Neopterygii</taxon>
        <taxon>Teleostei</taxon>
        <taxon>Anguilliformes</taxon>
        <taxon>Synaphobranchidae</taxon>
        <taxon>Synaphobranchus</taxon>
    </lineage>
</organism>
<sequence length="180" mass="19556">MVLQLQRAKRAASVDMGACDRLLRQHICGPVDQQSASTLSSATHGPPPSGGRAAGRAETERRRSSLFSSALHHDPGAWARPLWSEDKRRAKARTARRKRSSAGGEEAEPAESRGRERAQDVLVFIVPGNSHMFLCHKDRSLISTVTSEGKQFLCNPALKSHTALTDICSNQTACTTELSP</sequence>
<accession>A0A9Q1FLT8</accession>
<feature type="compositionally biased region" description="Polar residues" evidence="1">
    <location>
        <begin position="34"/>
        <end position="43"/>
    </location>
</feature>
<protein>
    <submittedName>
        <fullName evidence="2">Uncharacterized protein</fullName>
    </submittedName>
</protein>
<evidence type="ECO:0000313" key="3">
    <source>
        <dbReference type="Proteomes" id="UP001152622"/>
    </source>
</evidence>
<dbReference type="AlphaFoldDB" id="A0A9Q1FLT8"/>
<keyword evidence="3" id="KW-1185">Reference proteome</keyword>
<dbReference type="EMBL" id="JAINUF010000005">
    <property type="protein sequence ID" value="KAJ8361010.1"/>
    <property type="molecule type" value="Genomic_DNA"/>
</dbReference>
<proteinExistence type="predicted"/>
<comment type="caution">
    <text evidence="2">The sequence shown here is derived from an EMBL/GenBank/DDBJ whole genome shotgun (WGS) entry which is preliminary data.</text>
</comment>
<feature type="compositionally biased region" description="Basic residues" evidence="1">
    <location>
        <begin position="89"/>
        <end position="100"/>
    </location>
</feature>